<evidence type="ECO:0000256" key="7">
    <source>
        <dbReference type="ARBA" id="ARBA00023170"/>
    </source>
</evidence>
<sequence length="205" mass="21226">MDVSNESFPTDASGPDFSNGSFTTNASGPDFSNESFTTNASGPVLSSPTLPAEPAVIIIEAVLAIVGNLLVIAATTRRQTFPSASRLFISSMACSDLLQGLTFAFLVAPAGAGERVYSGTAARACTVMLESSAGLSASALAALCAQHEPPAAPVININVNGPGVPNQNANPQQQAPQNDNSDRSYAKAYKINGTWKGQQLLFNFN</sequence>
<dbReference type="GO" id="GO:0005886">
    <property type="term" value="C:plasma membrane"/>
    <property type="evidence" value="ECO:0007669"/>
    <property type="project" value="UniProtKB-SubCell"/>
</dbReference>
<keyword evidence="8" id="KW-0807">Transducer</keyword>
<keyword evidence="12" id="KW-1185">Reference proteome</keyword>
<comment type="subcellular location">
    <subcellularLocation>
        <location evidence="1">Cell membrane</location>
        <topology evidence="1">Multi-pass membrane protein</topology>
    </subcellularLocation>
</comment>
<keyword evidence="4 10" id="KW-1133">Transmembrane helix</keyword>
<feature type="compositionally biased region" description="Low complexity" evidence="9">
    <location>
        <begin position="162"/>
        <end position="178"/>
    </location>
</feature>
<dbReference type="EMBL" id="OV696687">
    <property type="protein sequence ID" value="CAH1255609.1"/>
    <property type="molecule type" value="Genomic_DNA"/>
</dbReference>
<dbReference type="GO" id="GO:0004930">
    <property type="term" value="F:G protein-coupled receptor activity"/>
    <property type="evidence" value="ECO:0007669"/>
    <property type="project" value="UniProtKB-KW"/>
</dbReference>
<dbReference type="InterPro" id="IPR000276">
    <property type="entry name" value="GPCR_Rhodpsn"/>
</dbReference>
<keyword evidence="7" id="KW-0675">Receptor</keyword>
<protein>
    <submittedName>
        <fullName evidence="11">Hypp1572 protein</fullName>
    </submittedName>
</protein>
<evidence type="ECO:0000313" key="12">
    <source>
        <dbReference type="Proteomes" id="UP000838412"/>
    </source>
</evidence>
<evidence type="ECO:0000256" key="6">
    <source>
        <dbReference type="ARBA" id="ARBA00023136"/>
    </source>
</evidence>
<evidence type="ECO:0000256" key="3">
    <source>
        <dbReference type="ARBA" id="ARBA00022692"/>
    </source>
</evidence>
<evidence type="ECO:0000256" key="5">
    <source>
        <dbReference type="ARBA" id="ARBA00023040"/>
    </source>
</evidence>
<dbReference type="InterPro" id="IPR051880">
    <property type="entry name" value="GPC_Orphan_Receptors"/>
</dbReference>
<dbReference type="Proteomes" id="UP000838412">
    <property type="component" value="Chromosome 2"/>
</dbReference>
<keyword evidence="6 10" id="KW-0472">Membrane</keyword>
<keyword evidence="2" id="KW-1003">Cell membrane</keyword>
<dbReference type="Gene3D" id="1.20.1070.10">
    <property type="entry name" value="Rhodopsin 7-helix transmembrane proteins"/>
    <property type="match status" value="1"/>
</dbReference>
<evidence type="ECO:0000256" key="9">
    <source>
        <dbReference type="SAM" id="MobiDB-lite"/>
    </source>
</evidence>
<evidence type="ECO:0000256" key="2">
    <source>
        <dbReference type="ARBA" id="ARBA00022475"/>
    </source>
</evidence>
<evidence type="ECO:0000256" key="1">
    <source>
        <dbReference type="ARBA" id="ARBA00004651"/>
    </source>
</evidence>
<keyword evidence="5" id="KW-0297">G-protein coupled receptor</keyword>
<evidence type="ECO:0000256" key="4">
    <source>
        <dbReference type="ARBA" id="ARBA00022989"/>
    </source>
</evidence>
<dbReference type="CDD" id="cd00637">
    <property type="entry name" value="7tm_classA_rhodopsin-like"/>
    <property type="match status" value="1"/>
</dbReference>
<keyword evidence="3 10" id="KW-0812">Transmembrane</keyword>
<dbReference type="PRINTS" id="PR00237">
    <property type="entry name" value="GPCRRHODOPSN"/>
</dbReference>
<reference evidence="11" key="1">
    <citation type="submission" date="2022-01" db="EMBL/GenBank/DDBJ databases">
        <authorList>
            <person name="Braso-Vives M."/>
        </authorList>
    </citation>
    <scope>NUCLEOTIDE SEQUENCE</scope>
</reference>
<proteinExistence type="predicted"/>
<name>A0A8K0ELF1_BRALA</name>
<feature type="transmembrane region" description="Helical" evidence="10">
    <location>
        <begin position="87"/>
        <end position="108"/>
    </location>
</feature>
<organism evidence="11 12">
    <name type="scientific">Branchiostoma lanceolatum</name>
    <name type="common">Common lancelet</name>
    <name type="synonym">Amphioxus lanceolatum</name>
    <dbReference type="NCBI Taxonomy" id="7740"/>
    <lineage>
        <taxon>Eukaryota</taxon>
        <taxon>Metazoa</taxon>
        <taxon>Chordata</taxon>
        <taxon>Cephalochordata</taxon>
        <taxon>Leptocardii</taxon>
        <taxon>Amphioxiformes</taxon>
        <taxon>Branchiostomatidae</taxon>
        <taxon>Branchiostoma</taxon>
    </lineage>
</organism>
<accession>A0A8K0ELF1</accession>
<dbReference type="PANTHER" id="PTHR24245:SF0">
    <property type="entry name" value="G-PROTEIN COUPLED RECEPTORS FAMILY 1 PROFILE DOMAIN-CONTAINING PROTEIN"/>
    <property type="match status" value="1"/>
</dbReference>
<evidence type="ECO:0000313" key="11">
    <source>
        <dbReference type="EMBL" id="CAH1255609.1"/>
    </source>
</evidence>
<dbReference type="SUPFAM" id="SSF81321">
    <property type="entry name" value="Family A G protein-coupled receptor-like"/>
    <property type="match status" value="1"/>
</dbReference>
<feature type="region of interest" description="Disordered" evidence="9">
    <location>
        <begin position="1"/>
        <end position="33"/>
    </location>
</feature>
<dbReference type="PANTHER" id="PTHR24245">
    <property type="entry name" value="G-PROTEIN COUPLED RECEPTOR"/>
    <property type="match status" value="1"/>
</dbReference>
<gene>
    <name evidence="11" type="primary">Hypp1572</name>
    <name evidence="11" type="ORF">BLAG_LOCUS14589</name>
</gene>
<evidence type="ECO:0000256" key="10">
    <source>
        <dbReference type="SAM" id="Phobius"/>
    </source>
</evidence>
<dbReference type="AlphaFoldDB" id="A0A8K0ELF1"/>
<feature type="region of interest" description="Disordered" evidence="9">
    <location>
        <begin position="162"/>
        <end position="183"/>
    </location>
</feature>
<feature type="transmembrane region" description="Helical" evidence="10">
    <location>
        <begin position="55"/>
        <end position="75"/>
    </location>
</feature>
<evidence type="ECO:0000256" key="8">
    <source>
        <dbReference type="ARBA" id="ARBA00023224"/>
    </source>
</evidence>